<evidence type="ECO:0000313" key="1">
    <source>
        <dbReference type="EMBL" id="SVC65072.1"/>
    </source>
</evidence>
<reference evidence="1" key="1">
    <citation type="submission" date="2018-05" db="EMBL/GenBank/DDBJ databases">
        <authorList>
            <person name="Lanie J.A."/>
            <person name="Ng W.-L."/>
            <person name="Kazmierczak K.M."/>
            <person name="Andrzejewski T.M."/>
            <person name="Davidsen T.M."/>
            <person name="Wayne K.J."/>
            <person name="Tettelin H."/>
            <person name="Glass J.I."/>
            <person name="Rusch D."/>
            <person name="Podicherti R."/>
            <person name="Tsui H.-C.T."/>
            <person name="Winkler M.E."/>
        </authorList>
    </citation>
    <scope>NUCLEOTIDE SEQUENCE</scope>
</reference>
<name>A0A382NZE4_9ZZZZ</name>
<dbReference type="AlphaFoldDB" id="A0A382NZE4"/>
<accession>A0A382NZE4</accession>
<dbReference type="EMBL" id="UINC01103012">
    <property type="protein sequence ID" value="SVC65072.1"/>
    <property type="molecule type" value="Genomic_DNA"/>
</dbReference>
<proteinExistence type="predicted"/>
<protein>
    <submittedName>
        <fullName evidence="1">Uncharacterized protein</fullName>
    </submittedName>
</protein>
<gene>
    <name evidence="1" type="ORF">METZ01_LOCUS317926</name>
</gene>
<sequence length="23" mass="2723">MLSFSLLHQLMGNEVRDFLDKDN</sequence>
<organism evidence="1">
    <name type="scientific">marine metagenome</name>
    <dbReference type="NCBI Taxonomy" id="408172"/>
    <lineage>
        <taxon>unclassified sequences</taxon>
        <taxon>metagenomes</taxon>
        <taxon>ecological metagenomes</taxon>
    </lineage>
</organism>